<proteinExistence type="predicted"/>
<protein>
    <submittedName>
        <fullName evidence="1">Uncharacterized protein</fullName>
    </submittedName>
</protein>
<sequence length="116" mass="13008">MLIAVRVFLHSRASITLLRETSSSPTLISLTCCRLLRFAARSAVDVLTRVWRGSQNGQAHVVATQKLYVAMGFNCVVESAYILPYAPSCEYCGAIFFFTKLPIFVVQVDKYLWPLT</sequence>
<keyword evidence="2" id="KW-1185">Reference proteome</keyword>
<evidence type="ECO:0000313" key="1">
    <source>
        <dbReference type="EMBL" id="KAK9147648.1"/>
    </source>
</evidence>
<gene>
    <name evidence="1" type="ORF">Scep_006405</name>
</gene>
<dbReference type="AlphaFoldDB" id="A0AAP0K9N3"/>
<evidence type="ECO:0000313" key="2">
    <source>
        <dbReference type="Proteomes" id="UP001419268"/>
    </source>
</evidence>
<comment type="caution">
    <text evidence="1">The sequence shown here is derived from an EMBL/GenBank/DDBJ whole genome shotgun (WGS) entry which is preliminary data.</text>
</comment>
<organism evidence="1 2">
    <name type="scientific">Stephania cephalantha</name>
    <dbReference type="NCBI Taxonomy" id="152367"/>
    <lineage>
        <taxon>Eukaryota</taxon>
        <taxon>Viridiplantae</taxon>
        <taxon>Streptophyta</taxon>
        <taxon>Embryophyta</taxon>
        <taxon>Tracheophyta</taxon>
        <taxon>Spermatophyta</taxon>
        <taxon>Magnoliopsida</taxon>
        <taxon>Ranunculales</taxon>
        <taxon>Menispermaceae</taxon>
        <taxon>Menispermoideae</taxon>
        <taxon>Cissampelideae</taxon>
        <taxon>Stephania</taxon>
    </lineage>
</organism>
<accession>A0AAP0K9N3</accession>
<dbReference type="EMBL" id="JBBNAG010000003">
    <property type="protein sequence ID" value="KAK9147648.1"/>
    <property type="molecule type" value="Genomic_DNA"/>
</dbReference>
<name>A0AAP0K9N3_9MAGN</name>
<dbReference type="Proteomes" id="UP001419268">
    <property type="component" value="Unassembled WGS sequence"/>
</dbReference>
<reference evidence="1 2" key="1">
    <citation type="submission" date="2024-01" db="EMBL/GenBank/DDBJ databases">
        <title>Genome assemblies of Stephania.</title>
        <authorList>
            <person name="Yang L."/>
        </authorList>
    </citation>
    <scope>NUCLEOTIDE SEQUENCE [LARGE SCALE GENOMIC DNA]</scope>
    <source>
        <strain evidence="1">JXDWG</strain>
        <tissue evidence="1">Leaf</tissue>
    </source>
</reference>